<dbReference type="Pfam" id="PF12048">
    <property type="entry name" value="DUF3530"/>
    <property type="match status" value="1"/>
</dbReference>
<keyword evidence="2" id="KW-0732">Signal</keyword>
<comment type="caution">
    <text evidence="3">The sequence shown here is derived from an EMBL/GenBank/DDBJ whole genome shotgun (WGS) entry which is preliminary data.</text>
</comment>
<evidence type="ECO:0000256" key="1">
    <source>
        <dbReference type="SAM" id="MobiDB-lite"/>
    </source>
</evidence>
<organism evidence="3 4">
    <name type="scientific">Marinobacterium aestuariivivens</name>
    <dbReference type="NCBI Taxonomy" id="1698799"/>
    <lineage>
        <taxon>Bacteria</taxon>
        <taxon>Pseudomonadati</taxon>
        <taxon>Pseudomonadota</taxon>
        <taxon>Gammaproteobacteria</taxon>
        <taxon>Oceanospirillales</taxon>
        <taxon>Oceanospirillaceae</taxon>
        <taxon>Marinobacterium</taxon>
    </lineage>
</organism>
<dbReference type="InterPro" id="IPR029058">
    <property type="entry name" value="AB_hydrolase_fold"/>
</dbReference>
<dbReference type="Gene3D" id="3.40.50.1820">
    <property type="entry name" value="alpha/beta hydrolase"/>
    <property type="match status" value="1"/>
</dbReference>
<feature type="compositionally biased region" description="Low complexity" evidence="1">
    <location>
        <begin position="145"/>
        <end position="170"/>
    </location>
</feature>
<dbReference type="InterPro" id="IPR022529">
    <property type="entry name" value="DUF3530"/>
</dbReference>
<reference evidence="4" key="1">
    <citation type="journal article" date="2019" name="Int. J. Syst. Evol. Microbiol.">
        <title>The Global Catalogue of Microorganisms (GCM) 10K type strain sequencing project: providing services to taxonomists for standard genome sequencing and annotation.</title>
        <authorList>
            <consortium name="The Broad Institute Genomics Platform"/>
            <consortium name="The Broad Institute Genome Sequencing Center for Infectious Disease"/>
            <person name="Wu L."/>
            <person name="Ma J."/>
        </authorList>
    </citation>
    <scope>NUCLEOTIDE SEQUENCE [LARGE SCALE GENOMIC DNA]</scope>
    <source>
        <strain evidence="4">NBRC 111756</strain>
    </source>
</reference>
<name>A0ABW1ZWT8_9GAMM</name>
<dbReference type="SUPFAM" id="SSF53474">
    <property type="entry name" value="alpha/beta-Hydrolases"/>
    <property type="match status" value="1"/>
</dbReference>
<proteinExistence type="predicted"/>
<evidence type="ECO:0000256" key="2">
    <source>
        <dbReference type="SAM" id="SignalP"/>
    </source>
</evidence>
<keyword evidence="4" id="KW-1185">Reference proteome</keyword>
<sequence length="332" mass="36330">MHRQIRTLAFALACSGLALQVQTGFAAESGAEPSQAGAALPARTRVEPAPQLQGMEALARTLSAETETVWLETNSDRTLTLYYPAIQANPVGALILLPDEHRHPDWPTDLHPLRIGLAQHGWDTLAVSLPAADPPPIPERTLPVSSASASPAPSSTTTEPPAPATGAEPPLESYGERVEKICEAAMRHLESRQRERLILLGSGTGATWAAQCAKRFQDSHKLSLILLEPRIPETPRAPELTTLMPELKMAILDLYRLPDTPLDRGDDRARRRAHAMQRAGAGQYHQSRLPPRLPDDGDWLVREVRGRIDRYLLTPKPVEPEPEPTTNQRPGG</sequence>
<gene>
    <name evidence="3" type="ORF">ACFQDL_05895</name>
</gene>
<dbReference type="RefSeq" id="WP_379908218.1">
    <property type="nucleotide sequence ID" value="NZ_JBHSWE010000001.1"/>
</dbReference>
<feature type="region of interest" description="Disordered" evidence="1">
    <location>
        <begin position="129"/>
        <end position="173"/>
    </location>
</feature>
<dbReference type="EMBL" id="JBHSWE010000001">
    <property type="protein sequence ID" value="MFC6669671.1"/>
    <property type="molecule type" value="Genomic_DNA"/>
</dbReference>
<feature type="region of interest" description="Disordered" evidence="1">
    <location>
        <begin position="311"/>
        <end position="332"/>
    </location>
</feature>
<dbReference type="Proteomes" id="UP001596422">
    <property type="component" value="Unassembled WGS sequence"/>
</dbReference>
<feature type="signal peptide" evidence="2">
    <location>
        <begin position="1"/>
        <end position="26"/>
    </location>
</feature>
<evidence type="ECO:0000313" key="3">
    <source>
        <dbReference type="EMBL" id="MFC6669671.1"/>
    </source>
</evidence>
<feature type="region of interest" description="Disordered" evidence="1">
    <location>
        <begin position="262"/>
        <end position="296"/>
    </location>
</feature>
<evidence type="ECO:0000313" key="4">
    <source>
        <dbReference type="Proteomes" id="UP001596422"/>
    </source>
</evidence>
<accession>A0ABW1ZWT8</accession>
<feature type="chain" id="PRO_5047540621" evidence="2">
    <location>
        <begin position="27"/>
        <end position="332"/>
    </location>
</feature>
<protein>
    <submittedName>
        <fullName evidence="3">DUF3530 family protein</fullName>
    </submittedName>
</protein>